<dbReference type="SUPFAM" id="SSF52540">
    <property type="entry name" value="P-loop containing nucleoside triphosphate hydrolases"/>
    <property type="match status" value="1"/>
</dbReference>
<dbReference type="SMART" id="SM00320">
    <property type="entry name" value="WD40"/>
    <property type="match status" value="14"/>
</dbReference>
<feature type="repeat" description="WD" evidence="3">
    <location>
        <begin position="915"/>
        <end position="956"/>
    </location>
</feature>
<dbReference type="SUPFAM" id="SSF50978">
    <property type="entry name" value="WD40 repeat-like"/>
    <property type="match status" value="2"/>
</dbReference>
<dbReference type="InterPro" id="IPR019775">
    <property type="entry name" value="WD40_repeat_CS"/>
</dbReference>
<dbReference type="PANTHER" id="PTHR22847">
    <property type="entry name" value="WD40 REPEAT PROTEIN"/>
    <property type="match status" value="1"/>
</dbReference>
<feature type="region of interest" description="Disordered" evidence="4">
    <location>
        <begin position="1"/>
        <end position="20"/>
    </location>
</feature>
<feature type="compositionally biased region" description="Polar residues" evidence="4">
    <location>
        <begin position="1"/>
        <end position="10"/>
    </location>
</feature>
<keyword evidence="7" id="KW-1185">Reference proteome</keyword>
<dbReference type="InterPro" id="IPR036322">
    <property type="entry name" value="WD40_repeat_dom_sf"/>
</dbReference>
<dbReference type="PRINTS" id="PR00320">
    <property type="entry name" value="GPROTEINBRPT"/>
</dbReference>
<dbReference type="Gene3D" id="2.130.10.10">
    <property type="entry name" value="YVTN repeat-like/Quinoprotein amine dehydrogenase"/>
    <property type="match status" value="7"/>
</dbReference>
<feature type="repeat" description="WD" evidence="3">
    <location>
        <begin position="1082"/>
        <end position="1123"/>
    </location>
</feature>
<evidence type="ECO:0000256" key="3">
    <source>
        <dbReference type="PROSITE-ProRule" id="PRU00221"/>
    </source>
</evidence>
<evidence type="ECO:0000256" key="4">
    <source>
        <dbReference type="SAM" id="MobiDB-lite"/>
    </source>
</evidence>
<evidence type="ECO:0000256" key="1">
    <source>
        <dbReference type="ARBA" id="ARBA00022574"/>
    </source>
</evidence>
<feature type="repeat" description="WD" evidence="3">
    <location>
        <begin position="1378"/>
        <end position="1419"/>
    </location>
</feature>
<dbReference type="PROSITE" id="PS50082">
    <property type="entry name" value="WD_REPEATS_2"/>
    <property type="match status" value="13"/>
</dbReference>
<dbReference type="PROSITE" id="PS50837">
    <property type="entry name" value="NACHT"/>
    <property type="match status" value="1"/>
</dbReference>
<feature type="region of interest" description="Disordered" evidence="4">
    <location>
        <begin position="108"/>
        <end position="172"/>
    </location>
</feature>
<feature type="repeat" description="WD" evidence="3">
    <location>
        <begin position="999"/>
        <end position="1039"/>
    </location>
</feature>
<feature type="compositionally biased region" description="Polar residues" evidence="4">
    <location>
        <begin position="137"/>
        <end position="146"/>
    </location>
</feature>
<keyword evidence="1 3" id="KW-0853">WD repeat</keyword>
<protein>
    <submittedName>
        <fullName evidence="6">WD40 repeat-like protein</fullName>
    </submittedName>
</protein>
<keyword evidence="2" id="KW-0677">Repeat</keyword>
<dbReference type="InterPro" id="IPR027417">
    <property type="entry name" value="P-loop_NTPase"/>
</dbReference>
<feature type="repeat" description="WD" evidence="3">
    <location>
        <begin position="957"/>
        <end position="998"/>
    </location>
</feature>
<proteinExistence type="predicted"/>
<evidence type="ECO:0000313" key="6">
    <source>
        <dbReference type="EMBL" id="TEB21769.1"/>
    </source>
</evidence>
<dbReference type="GO" id="GO:0005634">
    <property type="term" value="C:nucleus"/>
    <property type="evidence" value="ECO:0007669"/>
    <property type="project" value="TreeGrafter"/>
</dbReference>
<feature type="repeat" description="WD" evidence="3">
    <location>
        <begin position="1040"/>
        <end position="1081"/>
    </location>
</feature>
<feature type="repeat" description="WD" evidence="3">
    <location>
        <begin position="1124"/>
        <end position="1165"/>
    </location>
</feature>
<dbReference type="STRING" id="71717.A0A4Y7SKJ4"/>
<comment type="caution">
    <text evidence="6">The sequence shown here is derived from an EMBL/GenBank/DDBJ whole genome shotgun (WGS) entry which is preliminary data.</text>
</comment>
<evidence type="ECO:0000256" key="2">
    <source>
        <dbReference type="ARBA" id="ARBA00022737"/>
    </source>
</evidence>
<organism evidence="6 7">
    <name type="scientific">Coprinellus micaceus</name>
    <name type="common">Glistening ink-cap mushroom</name>
    <name type="synonym">Coprinus micaceus</name>
    <dbReference type="NCBI Taxonomy" id="71717"/>
    <lineage>
        <taxon>Eukaryota</taxon>
        <taxon>Fungi</taxon>
        <taxon>Dikarya</taxon>
        <taxon>Basidiomycota</taxon>
        <taxon>Agaricomycotina</taxon>
        <taxon>Agaricomycetes</taxon>
        <taxon>Agaricomycetidae</taxon>
        <taxon>Agaricales</taxon>
        <taxon>Agaricineae</taxon>
        <taxon>Psathyrellaceae</taxon>
        <taxon>Coprinellus</taxon>
    </lineage>
</organism>
<feature type="repeat" description="WD" evidence="3">
    <location>
        <begin position="1336"/>
        <end position="1377"/>
    </location>
</feature>
<dbReference type="CDD" id="cd00200">
    <property type="entry name" value="WD40"/>
    <property type="match status" value="3"/>
</dbReference>
<dbReference type="OrthoDB" id="3266532at2759"/>
<evidence type="ECO:0000259" key="5">
    <source>
        <dbReference type="PROSITE" id="PS50837"/>
    </source>
</evidence>
<dbReference type="PANTHER" id="PTHR22847:SF637">
    <property type="entry name" value="WD REPEAT DOMAIN 5B"/>
    <property type="match status" value="1"/>
</dbReference>
<sequence>MSDPPQTDSPSAPKKDWLNRSKAWFDRKTDRVKNALKIGAPTTRTPSRAAFAASTTDIVLGQSASNQQDTLLRPSPTHLRPVQSFQDLTAYDATHESHVQIVPAPELDPLFDDVDATPAPADVSDIQSPGEAPSDGSGLQTATKPGSASPPLDSEETIPGLIDDPSPSPSGVKNVLKRSWDFTQTLLMKLPDVVDENPVKVALGLVKLVSEIKEAVGDNMDKTDQHIASAIGQLAILKDEQVAKWRSDGPEVPRLDEFMRTLEGELGKLRRLKSEYVLEKIASHEAEKSEIAEIFDRINQARIEFELSTKIRILKEVTWLKYALVRSFLDRLEPSHRADHKYHLEDEEREKLRREPCTPGTRSPILGKLVNWAGDPSPESPDIFWLFGPAGSGKTTIAFTVARFFEGAIEADNTIVLGGNFLCSHQFEETRRTTCIIRTVVYHLARRCDGFADALSRTGNFDTVHQDVGTQFQNLLVGPWQEYRSSLGPESSSRSRFLILFDAIDELVDQGSSEFLNKLLAVINDDHLPGLKFLVTSRPEPSIVTRIKSFGRKHLIKLQDVEEEEVKRDIGIYLETNLPHFKGTSEMSSIQQFAGSLFICAATIVRLLNPQELPIGDQRAILREFFDGESGNQAADDPNDLTSKLYMQILAQAFRPFATRNSLLAPKLDVLHTILSTAEHPAPRKGVSPPSIEDADLVVSRLYSVLYFGSNKEVLTYHKSFSDFVFDKGRSREYGCDLTLHHHLLTQQCFNVMKAGLRFNIANIPSSFLLDSENSNLDHAIEQSISPGLSYTSRSWFKHLSNNPKLALQLAEAASFALYFSGSPASASTPHLYLSMLATWTQDHTLPHTWKHHFPRIPQFRSVSSESSSALMQINTPRPAYGLAMSADGTQIVCGLRDNSVRIYDSSTGGQLGVLNGHTGPVLSVAISSDMTCIVSASHDHSVRIWKASTGEELQALRGHTAKIWSVAICADGALIVSGSEDQSVRIWSMATGGQVKVLNGHTNRVTSVATVDMTRIVSGSGDQSVRIWNVSTGEEPKILEGHQAAVYSVAVSTDGTYIVSGSDDKSVRVWDTATSQQLKVLEGHTNFVRSVGFFPDTLHVASTSHDQTVHIWDLSTGNTLKVLKGHTSWVRSVAISGDGTRIASGSGDNTVRVWDVSGLKELGAQGGHTSHAVFSPPAADRMHIVSGSGNTSTPALGPDALASKKMEVLKGHNGSVHSVAVSHGGEHIISGGEDASICIWETSTSKQLKVLEGHSKGVLSVAISVDGRHIVSGLRDGLVRVWEGLTGQERMVLQGHTGEVNSVAISIDGTHIISGSDDKSICVWDASTGRELKVLRGHTNWVCSVTIFANRSHIVSGSTDGSVRIWDISRGDKTRVLQGHTSGVRSVAVSADMKHIVSGGMDHSIRIWDVLTGQEVHCLRGHTNIITSVAISINGTHIVSGSEDQSIRVWDMGTGKEVSVLEGHTGRVWSVAVSSDEKCIVSGSSDGSVRLWARNPAPETSNKVDWKLRGGWVLSGDSYDRLMFVPPSSGLSSSNLIRVYPSPEYPLPTVNLEQAALGPNWHECYVPK</sequence>
<dbReference type="InterPro" id="IPR001680">
    <property type="entry name" value="WD40_rpt"/>
</dbReference>
<feature type="repeat" description="WD" evidence="3">
    <location>
        <begin position="1210"/>
        <end position="1251"/>
    </location>
</feature>
<evidence type="ECO:0000313" key="7">
    <source>
        <dbReference type="Proteomes" id="UP000298030"/>
    </source>
</evidence>
<gene>
    <name evidence="6" type="ORF">FA13DRAFT_1779116</name>
</gene>
<dbReference type="EMBL" id="QPFP01000103">
    <property type="protein sequence ID" value="TEB21769.1"/>
    <property type="molecule type" value="Genomic_DNA"/>
</dbReference>
<dbReference type="InterPro" id="IPR020472">
    <property type="entry name" value="WD40_PAC1"/>
</dbReference>
<dbReference type="PROSITE" id="PS50294">
    <property type="entry name" value="WD_REPEATS_REGION"/>
    <property type="match status" value="13"/>
</dbReference>
<dbReference type="InterPro" id="IPR007111">
    <property type="entry name" value="NACHT_NTPase"/>
</dbReference>
<feature type="repeat" description="WD" evidence="3">
    <location>
        <begin position="1462"/>
        <end position="1493"/>
    </location>
</feature>
<dbReference type="Pfam" id="PF24883">
    <property type="entry name" value="NPHP3_N"/>
    <property type="match status" value="1"/>
</dbReference>
<dbReference type="Gene3D" id="3.40.50.300">
    <property type="entry name" value="P-loop containing nucleotide triphosphate hydrolases"/>
    <property type="match status" value="1"/>
</dbReference>
<dbReference type="Pfam" id="PF00400">
    <property type="entry name" value="WD40"/>
    <property type="match status" value="13"/>
</dbReference>
<reference evidence="6 7" key="1">
    <citation type="journal article" date="2019" name="Nat. Ecol. Evol.">
        <title>Megaphylogeny resolves global patterns of mushroom evolution.</title>
        <authorList>
            <person name="Varga T."/>
            <person name="Krizsan K."/>
            <person name="Foldi C."/>
            <person name="Dima B."/>
            <person name="Sanchez-Garcia M."/>
            <person name="Sanchez-Ramirez S."/>
            <person name="Szollosi G.J."/>
            <person name="Szarkandi J.G."/>
            <person name="Papp V."/>
            <person name="Albert L."/>
            <person name="Andreopoulos W."/>
            <person name="Angelini C."/>
            <person name="Antonin V."/>
            <person name="Barry K.W."/>
            <person name="Bougher N.L."/>
            <person name="Buchanan P."/>
            <person name="Buyck B."/>
            <person name="Bense V."/>
            <person name="Catcheside P."/>
            <person name="Chovatia M."/>
            <person name="Cooper J."/>
            <person name="Damon W."/>
            <person name="Desjardin D."/>
            <person name="Finy P."/>
            <person name="Geml J."/>
            <person name="Haridas S."/>
            <person name="Hughes K."/>
            <person name="Justo A."/>
            <person name="Karasinski D."/>
            <person name="Kautmanova I."/>
            <person name="Kiss B."/>
            <person name="Kocsube S."/>
            <person name="Kotiranta H."/>
            <person name="LaButti K.M."/>
            <person name="Lechner B.E."/>
            <person name="Liimatainen K."/>
            <person name="Lipzen A."/>
            <person name="Lukacs Z."/>
            <person name="Mihaltcheva S."/>
            <person name="Morgado L.N."/>
            <person name="Niskanen T."/>
            <person name="Noordeloos M.E."/>
            <person name="Ohm R.A."/>
            <person name="Ortiz-Santana B."/>
            <person name="Ovrebo C."/>
            <person name="Racz N."/>
            <person name="Riley R."/>
            <person name="Savchenko A."/>
            <person name="Shiryaev A."/>
            <person name="Soop K."/>
            <person name="Spirin V."/>
            <person name="Szebenyi C."/>
            <person name="Tomsovsky M."/>
            <person name="Tulloss R.E."/>
            <person name="Uehling J."/>
            <person name="Grigoriev I.V."/>
            <person name="Vagvolgyi C."/>
            <person name="Papp T."/>
            <person name="Martin F.M."/>
            <person name="Miettinen O."/>
            <person name="Hibbett D.S."/>
            <person name="Nagy L.G."/>
        </authorList>
    </citation>
    <scope>NUCLEOTIDE SEQUENCE [LARGE SCALE GENOMIC DNA]</scope>
    <source>
        <strain evidence="6 7">FP101781</strain>
    </source>
</reference>
<dbReference type="PROSITE" id="PS00678">
    <property type="entry name" value="WD_REPEATS_1"/>
    <property type="match status" value="8"/>
</dbReference>
<dbReference type="InterPro" id="IPR015943">
    <property type="entry name" value="WD40/YVTN_repeat-like_dom_sf"/>
</dbReference>
<dbReference type="InterPro" id="IPR056884">
    <property type="entry name" value="NPHP3-like_N"/>
</dbReference>
<feature type="compositionally biased region" description="Low complexity" evidence="4">
    <location>
        <begin position="116"/>
        <end position="125"/>
    </location>
</feature>
<feature type="domain" description="NACHT" evidence="5">
    <location>
        <begin position="382"/>
        <end position="539"/>
    </location>
</feature>
<feature type="repeat" description="WD" evidence="3">
    <location>
        <begin position="1420"/>
        <end position="1461"/>
    </location>
</feature>
<feature type="repeat" description="WD" evidence="3">
    <location>
        <begin position="1252"/>
        <end position="1293"/>
    </location>
</feature>
<dbReference type="GO" id="GO:1990234">
    <property type="term" value="C:transferase complex"/>
    <property type="evidence" value="ECO:0007669"/>
    <property type="project" value="UniProtKB-ARBA"/>
</dbReference>
<name>A0A4Y7SKJ4_COPMI</name>
<feature type="repeat" description="WD" evidence="3">
    <location>
        <begin position="1294"/>
        <end position="1335"/>
    </location>
</feature>
<accession>A0A4Y7SKJ4</accession>
<dbReference type="Proteomes" id="UP000298030">
    <property type="component" value="Unassembled WGS sequence"/>
</dbReference>